<evidence type="ECO:0000313" key="2">
    <source>
        <dbReference type="EMBL" id="MFC7221269.1"/>
    </source>
</evidence>
<dbReference type="EMBL" id="JBHSZO010000057">
    <property type="protein sequence ID" value="MFC7221269.1"/>
    <property type="molecule type" value="Genomic_DNA"/>
</dbReference>
<gene>
    <name evidence="2" type="ORF">ACFQLX_24350</name>
</gene>
<dbReference type="Pfam" id="PF08031">
    <property type="entry name" value="BBE"/>
    <property type="match status" value="1"/>
</dbReference>
<dbReference type="InterPro" id="IPR016169">
    <property type="entry name" value="FAD-bd_PCMH_sub2"/>
</dbReference>
<dbReference type="Gene3D" id="3.30.465.10">
    <property type="match status" value="1"/>
</dbReference>
<dbReference type="RefSeq" id="WP_386418513.1">
    <property type="nucleotide sequence ID" value="NZ_JBHSZO010000057.1"/>
</dbReference>
<sequence length="147" mass="15734">MVIGGAHSAGAKAELTLGVVVRPGAGWFFEVRAEDLRVEGGGGGLPDLVSLAALEEFGEGDWDQLVEADDDDGVGDAECGFALAPSLTGGALLDFPDFPNFPNSQDTSVEAVRAAYRPQDWVRLTRVKRRYDPRNTLRVNHSIPPRG</sequence>
<accession>A0ABW2GM48</accession>
<comment type="caution">
    <text evidence="2">The sequence shown here is derived from an EMBL/GenBank/DDBJ whole genome shotgun (WGS) entry which is preliminary data.</text>
</comment>
<reference evidence="3" key="1">
    <citation type="journal article" date="2019" name="Int. J. Syst. Evol. Microbiol.">
        <title>The Global Catalogue of Microorganisms (GCM) 10K type strain sequencing project: providing services to taxonomists for standard genome sequencing and annotation.</title>
        <authorList>
            <consortium name="The Broad Institute Genomics Platform"/>
            <consortium name="The Broad Institute Genome Sequencing Center for Infectious Disease"/>
            <person name="Wu L."/>
            <person name="Ma J."/>
        </authorList>
    </citation>
    <scope>NUCLEOTIDE SEQUENCE [LARGE SCALE GENOMIC DNA]</scope>
    <source>
        <strain evidence="3">CGMCC 1.13681</strain>
    </source>
</reference>
<dbReference type="InterPro" id="IPR012951">
    <property type="entry name" value="BBE"/>
</dbReference>
<dbReference type="Proteomes" id="UP001596413">
    <property type="component" value="Unassembled WGS sequence"/>
</dbReference>
<feature type="domain" description="Berberine/berberine-like" evidence="1">
    <location>
        <begin position="100"/>
        <end position="144"/>
    </location>
</feature>
<organism evidence="2 3">
    <name type="scientific">Streptomyces polyrhachis</name>
    <dbReference type="NCBI Taxonomy" id="1282885"/>
    <lineage>
        <taxon>Bacteria</taxon>
        <taxon>Bacillati</taxon>
        <taxon>Actinomycetota</taxon>
        <taxon>Actinomycetes</taxon>
        <taxon>Kitasatosporales</taxon>
        <taxon>Streptomycetaceae</taxon>
        <taxon>Streptomyces</taxon>
    </lineage>
</organism>
<name>A0ABW2GM48_9ACTN</name>
<evidence type="ECO:0000259" key="1">
    <source>
        <dbReference type="Pfam" id="PF08031"/>
    </source>
</evidence>
<proteinExistence type="predicted"/>
<protein>
    <submittedName>
        <fullName evidence="2">BBE domain-containing protein</fullName>
    </submittedName>
</protein>
<keyword evidence="3" id="KW-1185">Reference proteome</keyword>
<evidence type="ECO:0000313" key="3">
    <source>
        <dbReference type="Proteomes" id="UP001596413"/>
    </source>
</evidence>